<protein>
    <recommendedName>
        <fullName evidence="2">histidine kinase</fullName>
        <ecNumber evidence="2">2.7.13.3</ecNumber>
    </recommendedName>
</protein>
<keyword evidence="4 10" id="KW-0808">Transferase</keyword>
<keyword evidence="3 6" id="KW-0597">Phosphoprotein</keyword>
<feature type="domain" description="Histidine kinase" evidence="7">
    <location>
        <begin position="535"/>
        <end position="753"/>
    </location>
</feature>
<evidence type="ECO:0000256" key="3">
    <source>
        <dbReference type="ARBA" id="ARBA00022553"/>
    </source>
</evidence>
<dbReference type="Gene3D" id="1.10.287.130">
    <property type="match status" value="1"/>
</dbReference>
<dbReference type="InterPro" id="IPR036097">
    <property type="entry name" value="HisK_dim/P_sf"/>
</dbReference>
<dbReference type="GO" id="GO:0000155">
    <property type="term" value="F:phosphorelay sensor kinase activity"/>
    <property type="evidence" value="ECO:0007669"/>
    <property type="project" value="InterPro"/>
</dbReference>
<dbReference type="Pfam" id="PF00072">
    <property type="entry name" value="Response_reg"/>
    <property type="match status" value="1"/>
</dbReference>
<dbReference type="PANTHER" id="PTHR43047">
    <property type="entry name" value="TWO-COMPONENT HISTIDINE PROTEIN KINASE"/>
    <property type="match status" value="1"/>
</dbReference>
<keyword evidence="5 10" id="KW-0418">Kinase</keyword>
<feature type="domain" description="PAS" evidence="9">
    <location>
        <begin position="121"/>
        <end position="168"/>
    </location>
</feature>
<dbReference type="EMBL" id="CP013118">
    <property type="protein sequence ID" value="ALO14321.1"/>
    <property type="molecule type" value="Genomic_DNA"/>
</dbReference>
<evidence type="ECO:0000313" key="11">
    <source>
        <dbReference type="Proteomes" id="UP000064893"/>
    </source>
</evidence>
<dbReference type="InterPro" id="IPR035965">
    <property type="entry name" value="PAS-like_dom_sf"/>
</dbReference>
<dbReference type="InterPro" id="IPR011006">
    <property type="entry name" value="CheY-like_superfamily"/>
</dbReference>
<dbReference type="SMART" id="SM00388">
    <property type="entry name" value="HisKA"/>
    <property type="match status" value="1"/>
</dbReference>
<name>A0A0S2HWA8_9BACT</name>
<dbReference type="InterPro" id="IPR000014">
    <property type="entry name" value="PAS"/>
</dbReference>
<dbReference type="Pfam" id="PF02518">
    <property type="entry name" value="HATPase_c"/>
    <property type="match status" value="1"/>
</dbReference>
<comment type="catalytic activity">
    <reaction evidence="1">
        <text>ATP + protein L-histidine = ADP + protein N-phospho-L-histidine.</text>
        <dbReference type="EC" id="2.7.13.3"/>
    </reaction>
</comment>
<dbReference type="InterPro" id="IPR005467">
    <property type="entry name" value="His_kinase_dom"/>
</dbReference>
<dbReference type="Gene3D" id="3.30.565.10">
    <property type="entry name" value="Histidine kinase-like ATPase, C-terminal domain"/>
    <property type="match status" value="1"/>
</dbReference>
<evidence type="ECO:0000313" key="10">
    <source>
        <dbReference type="EMBL" id="ALO14321.1"/>
    </source>
</evidence>
<feature type="domain" description="Response regulatory" evidence="8">
    <location>
        <begin position="773"/>
        <end position="892"/>
    </location>
</feature>
<evidence type="ECO:0000256" key="1">
    <source>
        <dbReference type="ARBA" id="ARBA00000085"/>
    </source>
</evidence>
<sequence length="893" mass="102336">MNQVGNSILLLLEQIDASAFVINEKLQVTLVNKVFSGQFGLMEDKLPAGLHDISLLSEFPDEFQHLFSPMPSEAKTITTGSGDKRYNISLTPLSFGPEKYCLVVTKDDVNDKLKYLPVQEGRYFFESLFEQASEAIALLNTKGKVIRVNRRFEQIFGYTSNELQNKQLDKYLATVQFANEANLLTERVLQGVEMSRETVRKTKSGRLIDVSIIGTPVSGDGEIIAAYLIYRDITIRKQIQNQLGESARRFRDLFYNDKSVKLLIDPDTSMIKDANDAALKFYGYSYHEFINKFIFDINTLGEEKVLGKMDLTVKQKQNVFQFKHRLKNGEIRDIEVFSTPILFGNKKLLYSTIIDISDRVDAEKKLRKSEERYRLLAENTHDGVALFINDVMHYASPSYYKILGYQENDIVGLSLEELEARIHPDDQKRVLSNLRASISNQRSIVKYEYRIMKSDHTYIWIEDVVHHDFSDPEAIKSYVNTREITDRKNTEFNLKERNLQYEKLVTDYQKNNKLLQEAKELAESSDRLKSAFLANLSHEVRTPLNGISGFAQLLQHLKPNSSKQGQYLRLIRESSDKLLEIIMNTVEIAKIQTGQISVTKELVNLPNAFEELYEEFDYAMRKKEIILKLVLPHDEKNVERLIDWFKLKFAIKAALNNSVKFTDKGTIWFGYQLKDQQLLAFVEDTGIGIPKGKENDIFIPFVQGDVKRDRIYGGAGLGLSVAKGLIDAMGGKIIVDKNRKNGAKIEFVLNAPIAETENKKTKVIMEDKAHSKTILIVEDDMASRLYLSQLFELLSGEEMQYEIYEAENGTKARALVSEHNIDLVLMDVRLPDVNGLDLAKEIKFNSPDTKIFVQTAYTGNQYRSESIEKGCDDFLDKPITQEVLEMKLRKFHL</sequence>
<dbReference type="PANTHER" id="PTHR43047:SF64">
    <property type="entry name" value="HISTIDINE KINASE CONTAINING CHEY-HOMOLOGOUS RECEIVER DOMAIN AND PAS DOMAIN-RELATED"/>
    <property type="match status" value="1"/>
</dbReference>
<dbReference type="KEGG" id="blq:L21SP5_00649"/>
<dbReference type="RefSeq" id="WP_057951876.1">
    <property type="nucleotide sequence ID" value="NZ_CP013118.1"/>
</dbReference>
<dbReference type="SUPFAM" id="SSF55785">
    <property type="entry name" value="PYP-like sensor domain (PAS domain)"/>
    <property type="match status" value="3"/>
</dbReference>
<evidence type="ECO:0000256" key="2">
    <source>
        <dbReference type="ARBA" id="ARBA00012438"/>
    </source>
</evidence>
<dbReference type="SUPFAM" id="SSF55874">
    <property type="entry name" value="ATPase domain of HSP90 chaperone/DNA topoisomerase II/histidine kinase"/>
    <property type="match status" value="1"/>
</dbReference>
<dbReference type="InterPro" id="IPR013655">
    <property type="entry name" value="PAS_fold_3"/>
</dbReference>
<dbReference type="InterPro" id="IPR003661">
    <property type="entry name" value="HisK_dim/P_dom"/>
</dbReference>
<dbReference type="CDD" id="cd00156">
    <property type="entry name" value="REC"/>
    <property type="match status" value="1"/>
</dbReference>
<dbReference type="SMART" id="SM00448">
    <property type="entry name" value="REC"/>
    <property type="match status" value="1"/>
</dbReference>
<accession>A0A0S2HWA8</accession>
<dbReference type="SMART" id="SM00091">
    <property type="entry name" value="PAS"/>
    <property type="match status" value="4"/>
</dbReference>
<gene>
    <name evidence="10" type="primary">luxQ_5</name>
    <name evidence="10" type="ORF">L21SP5_00649</name>
</gene>
<dbReference type="InterPro" id="IPR003594">
    <property type="entry name" value="HATPase_dom"/>
</dbReference>
<feature type="domain" description="PAS" evidence="9">
    <location>
        <begin position="394"/>
        <end position="441"/>
    </location>
</feature>
<dbReference type="SMART" id="SM00387">
    <property type="entry name" value="HATPase_c"/>
    <property type="match status" value="1"/>
</dbReference>
<dbReference type="Pfam" id="PF08447">
    <property type="entry name" value="PAS_3"/>
    <property type="match status" value="1"/>
</dbReference>
<feature type="modified residue" description="4-aspartylphosphate" evidence="6">
    <location>
        <position position="827"/>
    </location>
</feature>
<dbReference type="InterPro" id="IPR036890">
    <property type="entry name" value="HATPase_C_sf"/>
</dbReference>
<dbReference type="EC" id="2.7.13.3" evidence="2"/>
<dbReference type="Pfam" id="PF13426">
    <property type="entry name" value="PAS_9"/>
    <property type="match status" value="2"/>
</dbReference>
<dbReference type="InterPro" id="IPR004358">
    <property type="entry name" value="Sig_transdc_His_kin-like_C"/>
</dbReference>
<proteinExistence type="predicted"/>
<evidence type="ECO:0000256" key="5">
    <source>
        <dbReference type="ARBA" id="ARBA00022777"/>
    </source>
</evidence>
<evidence type="ECO:0000259" key="9">
    <source>
        <dbReference type="PROSITE" id="PS50112"/>
    </source>
</evidence>
<evidence type="ECO:0000259" key="7">
    <source>
        <dbReference type="PROSITE" id="PS50109"/>
    </source>
</evidence>
<keyword evidence="11" id="KW-1185">Reference proteome</keyword>
<dbReference type="SUPFAM" id="SSF52172">
    <property type="entry name" value="CheY-like"/>
    <property type="match status" value="1"/>
</dbReference>
<dbReference type="OrthoDB" id="9796457at2"/>
<dbReference type="NCBIfam" id="TIGR00229">
    <property type="entry name" value="sensory_box"/>
    <property type="match status" value="3"/>
</dbReference>
<dbReference type="CDD" id="cd00130">
    <property type="entry name" value="PAS"/>
    <property type="match status" value="3"/>
</dbReference>
<dbReference type="STRING" id="1307839.L21SP5_00649"/>
<dbReference type="Gene3D" id="3.40.50.2300">
    <property type="match status" value="1"/>
</dbReference>
<dbReference type="CDD" id="cd00082">
    <property type="entry name" value="HisKA"/>
    <property type="match status" value="1"/>
</dbReference>
<dbReference type="Gene3D" id="3.30.450.20">
    <property type="entry name" value="PAS domain"/>
    <property type="match status" value="3"/>
</dbReference>
<dbReference type="Pfam" id="PF00512">
    <property type="entry name" value="HisKA"/>
    <property type="match status" value="1"/>
</dbReference>
<evidence type="ECO:0000256" key="4">
    <source>
        <dbReference type="ARBA" id="ARBA00022679"/>
    </source>
</evidence>
<dbReference type="Proteomes" id="UP000064893">
    <property type="component" value="Chromosome"/>
</dbReference>
<dbReference type="PROSITE" id="PS50109">
    <property type="entry name" value="HIS_KIN"/>
    <property type="match status" value="1"/>
</dbReference>
<dbReference type="InterPro" id="IPR001789">
    <property type="entry name" value="Sig_transdc_resp-reg_receiver"/>
</dbReference>
<evidence type="ECO:0000259" key="8">
    <source>
        <dbReference type="PROSITE" id="PS50110"/>
    </source>
</evidence>
<dbReference type="PROSITE" id="PS50112">
    <property type="entry name" value="PAS"/>
    <property type="match status" value="2"/>
</dbReference>
<evidence type="ECO:0000256" key="6">
    <source>
        <dbReference type="PROSITE-ProRule" id="PRU00169"/>
    </source>
</evidence>
<dbReference type="PROSITE" id="PS50110">
    <property type="entry name" value="RESPONSE_REGULATORY"/>
    <property type="match status" value="1"/>
</dbReference>
<dbReference type="AlphaFoldDB" id="A0A0S2HWA8"/>
<reference evidence="10 11" key="1">
    <citation type="submission" date="2015-11" db="EMBL/GenBank/DDBJ databases">
        <title>Description and complete genome sequence of a novel strain predominating in hypersaline microbial mats and representing a new family of the Bacteriodetes phylum.</title>
        <authorList>
            <person name="Spring S."/>
            <person name="Bunk B."/>
            <person name="Sproer C."/>
            <person name="Klenk H.-P."/>
        </authorList>
    </citation>
    <scope>NUCLEOTIDE SEQUENCE [LARGE SCALE GENOMIC DNA]</scope>
    <source>
        <strain evidence="10 11">L21-Spi-D4</strain>
    </source>
</reference>
<dbReference type="SUPFAM" id="SSF47384">
    <property type="entry name" value="Homodimeric domain of signal transducing histidine kinase"/>
    <property type="match status" value="1"/>
</dbReference>
<dbReference type="PRINTS" id="PR00344">
    <property type="entry name" value="BCTRLSENSOR"/>
</dbReference>
<organism evidence="10 11">
    <name type="scientific">Salinivirga cyanobacteriivorans</name>
    <dbReference type="NCBI Taxonomy" id="1307839"/>
    <lineage>
        <taxon>Bacteria</taxon>
        <taxon>Pseudomonadati</taxon>
        <taxon>Bacteroidota</taxon>
        <taxon>Bacteroidia</taxon>
        <taxon>Bacteroidales</taxon>
        <taxon>Salinivirgaceae</taxon>
        <taxon>Salinivirga</taxon>
    </lineage>
</organism>
<dbReference type="PATRIC" id="fig|1307839.3.peg.694"/>